<dbReference type="PANTHER" id="PTHR40627">
    <property type="entry name" value="INDOLE PRENYLTRANSFERASE TDIB-RELATED"/>
    <property type="match status" value="1"/>
</dbReference>
<dbReference type="EMBL" id="GG663368">
    <property type="protein sequence ID" value="EEH06831.1"/>
    <property type="molecule type" value="Genomic_DNA"/>
</dbReference>
<keyword evidence="6" id="KW-0812">Transmembrane</keyword>
<proteinExistence type="inferred from homology"/>
<keyword evidence="6" id="KW-0472">Membrane</keyword>
<dbReference type="GO" id="GO:0016765">
    <property type="term" value="F:transferase activity, transferring alkyl or aryl (other than methyl) groups"/>
    <property type="evidence" value="ECO:0007669"/>
    <property type="project" value="InterPro"/>
</dbReference>
<organism evidence="7 8">
    <name type="scientific">Ajellomyces capsulatus (strain G186AR / H82 / ATCC MYA-2454 / RMSCC 2432)</name>
    <name type="common">Darling's disease fungus</name>
    <name type="synonym">Histoplasma capsulatum</name>
    <dbReference type="NCBI Taxonomy" id="447093"/>
    <lineage>
        <taxon>Eukaryota</taxon>
        <taxon>Fungi</taxon>
        <taxon>Dikarya</taxon>
        <taxon>Ascomycota</taxon>
        <taxon>Pezizomycotina</taxon>
        <taxon>Eurotiomycetes</taxon>
        <taxon>Eurotiomycetidae</taxon>
        <taxon>Onygenales</taxon>
        <taxon>Ajellomycetaceae</taxon>
        <taxon>Histoplasma</taxon>
    </lineage>
</organism>
<name>C0NPH1_AJECG</name>
<keyword evidence="6" id="KW-1133">Transmembrane helix</keyword>
<accession>C0NPH1</accession>
<comment type="similarity">
    <text evidence="2">Belongs to the tryptophan dimethylallyltransferase family.</text>
</comment>
<keyword evidence="3" id="KW-0808">Transferase</keyword>
<dbReference type="Pfam" id="PF11991">
    <property type="entry name" value="Trp_DMAT"/>
    <property type="match status" value="2"/>
</dbReference>
<evidence type="ECO:0000256" key="6">
    <source>
        <dbReference type="SAM" id="Phobius"/>
    </source>
</evidence>
<dbReference type="GO" id="GO:0009820">
    <property type="term" value="P:alkaloid metabolic process"/>
    <property type="evidence" value="ECO:0007669"/>
    <property type="project" value="InterPro"/>
</dbReference>
<dbReference type="PANTHER" id="PTHR40627:SF4">
    <property type="entry name" value="PRENYLTRANSFERASE ASQH1-RELATED"/>
    <property type="match status" value="1"/>
</dbReference>
<keyword evidence="8" id="KW-1185">Reference proteome</keyword>
<dbReference type="SUPFAM" id="SSF56801">
    <property type="entry name" value="Acetyl-CoA synthetase-like"/>
    <property type="match status" value="1"/>
</dbReference>
<evidence type="ECO:0000256" key="5">
    <source>
        <dbReference type="ARBA" id="ARBA00043236"/>
    </source>
</evidence>
<dbReference type="Gene3D" id="3.40.50.12780">
    <property type="entry name" value="N-terminal domain of ligase-like"/>
    <property type="match status" value="1"/>
</dbReference>
<dbReference type="AlphaFoldDB" id="C0NPH1"/>
<comment type="pathway">
    <text evidence="1">Secondary metabolite biosynthesis.</text>
</comment>
<dbReference type="InParanoid" id="C0NPH1"/>
<dbReference type="RefSeq" id="XP_045287312.1">
    <property type="nucleotide sequence ID" value="XM_045432100.1"/>
</dbReference>
<gene>
    <name evidence="7" type="ORF">HCBG_05051</name>
</gene>
<evidence type="ECO:0000313" key="7">
    <source>
        <dbReference type="EMBL" id="EEH06831.1"/>
    </source>
</evidence>
<evidence type="ECO:0000256" key="3">
    <source>
        <dbReference type="ARBA" id="ARBA00022679"/>
    </source>
</evidence>
<dbReference type="Proteomes" id="UP000001631">
    <property type="component" value="Unassembled WGS sequence"/>
</dbReference>
<protein>
    <recommendedName>
        <fullName evidence="4">Prenyltransferase nscD</fullName>
    </recommendedName>
    <alternativeName>
        <fullName evidence="5">Neosartoricin B biosynthesis protein D</fullName>
    </alternativeName>
</protein>
<feature type="transmembrane region" description="Helical" evidence="6">
    <location>
        <begin position="82"/>
        <end position="103"/>
    </location>
</feature>
<dbReference type="GeneID" id="69038067"/>
<evidence type="ECO:0000256" key="2">
    <source>
        <dbReference type="ARBA" id="ARBA00010209"/>
    </source>
</evidence>
<dbReference type="STRING" id="447093.C0NPH1"/>
<dbReference type="InterPro" id="IPR017795">
    <property type="entry name" value="ABBA_NscD-like"/>
</dbReference>
<dbReference type="HOGENOM" id="CLU_540745_0_0_1"/>
<reference evidence="7" key="1">
    <citation type="submission" date="2009-02" db="EMBL/GenBank/DDBJ databases">
        <title>The Genome Sequence of Ajellomyces capsulatus strain G186AR.</title>
        <authorList>
            <consortium name="The Broad Institute Genome Sequencing Platform"/>
            <person name="Champion M."/>
            <person name="Cuomo C."/>
            <person name="Ma L.-J."/>
            <person name="Henn M.R."/>
            <person name="Sil A."/>
            <person name="Goldman B."/>
            <person name="Young S.K."/>
            <person name="Kodira C.D."/>
            <person name="Zeng Q."/>
            <person name="Koehrsen M."/>
            <person name="Alvarado L."/>
            <person name="Berlin A."/>
            <person name="Borenstein D."/>
            <person name="Chen Z."/>
            <person name="Engels R."/>
            <person name="Freedman E."/>
            <person name="Gellesch M."/>
            <person name="Goldberg J."/>
            <person name="Griggs A."/>
            <person name="Gujja S."/>
            <person name="Heiman D."/>
            <person name="Hepburn T."/>
            <person name="Howarth C."/>
            <person name="Jen D."/>
            <person name="Larson L."/>
            <person name="Lewis B."/>
            <person name="Mehta T."/>
            <person name="Park D."/>
            <person name="Pearson M."/>
            <person name="Roberts A."/>
            <person name="Saif S."/>
            <person name="Shea T."/>
            <person name="Shenoy N."/>
            <person name="Sisk P."/>
            <person name="Stolte C."/>
            <person name="Sykes S."/>
            <person name="Walk T."/>
            <person name="White J."/>
            <person name="Yandava C."/>
            <person name="Klein B."/>
            <person name="McEwen J.G."/>
            <person name="Puccia R."/>
            <person name="Goldman G.H."/>
            <person name="Felipe M.S."/>
            <person name="Nino-Vega G."/>
            <person name="San-Blas G."/>
            <person name="Taylor J."/>
            <person name="Mendoza L."/>
            <person name="Galagan J."/>
            <person name="Nusbaum C."/>
            <person name="Birren B."/>
        </authorList>
    </citation>
    <scope>NUCLEOTIDE SEQUENCE</scope>
    <source>
        <strain evidence="7">G186AR</strain>
    </source>
</reference>
<evidence type="ECO:0000256" key="4">
    <source>
        <dbReference type="ARBA" id="ARBA00040806"/>
    </source>
</evidence>
<dbReference type="InterPro" id="IPR042099">
    <property type="entry name" value="ANL_N_sf"/>
</dbReference>
<sequence>MPDVLLVDFHGKHNPHHIFCTQTTRHRNLVPVSDAKQQSATAGCQAKLRAENSSLHPPTVDADGVVTKCAPLAIMMESHVGLAIYVLACMGMGVLVLLLSARLSSFAVRHLFRETGVKLAIVSPRLHTVALDAASTLEGNSTCQLNGDGAIIIRPADEWGTLLQGTDAAGGRQSTRAAQNTHFVSEQDHQVITLHSSGMSGLAVFKSLIAYDGSPLEYSWKWNTRTSEPDNRYSREAIGKDSGRDALMHFLGNSPEGKLMKPNVMGMDNVEPSKSRLKIYFTSANTSFKSVREIMTMGGISDISEESLQNLRSMILAVLGLPADFPEEKEISVESTTAGQTWKDFEALCEGFIYFFDIAPTSGRPQVKFFLTTPKYGADDLTIARNLMAWMDEQGRGTYCDAYIGAWRTGRECTDTSVISARRRESLTSSLTSLLSYTARPGTKRT</sequence>
<evidence type="ECO:0000256" key="1">
    <source>
        <dbReference type="ARBA" id="ARBA00005179"/>
    </source>
</evidence>
<evidence type="ECO:0000313" key="8">
    <source>
        <dbReference type="Proteomes" id="UP000001631"/>
    </source>
</evidence>